<dbReference type="AlphaFoldDB" id="A0A8K0UYQ8"/>
<gene>
    <name evidence="1" type="ORF">BXZ70DRAFT_35497</name>
</gene>
<dbReference type="Gene3D" id="3.40.20.10">
    <property type="entry name" value="Severin"/>
    <property type="match status" value="1"/>
</dbReference>
<evidence type="ECO:0000313" key="2">
    <source>
        <dbReference type="Proteomes" id="UP000813824"/>
    </source>
</evidence>
<protein>
    <submittedName>
        <fullName evidence="1">Uncharacterized protein</fullName>
    </submittedName>
</protein>
<name>A0A8K0UYQ8_9AGAR</name>
<dbReference type="Proteomes" id="UP000813824">
    <property type="component" value="Unassembled WGS sequence"/>
</dbReference>
<proteinExistence type="predicted"/>
<accession>A0A8K0UYQ8</accession>
<reference evidence="1" key="1">
    <citation type="journal article" date="2021" name="New Phytol.">
        <title>Evolutionary innovations through gain and loss of genes in the ectomycorrhizal Boletales.</title>
        <authorList>
            <person name="Wu G."/>
            <person name="Miyauchi S."/>
            <person name="Morin E."/>
            <person name="Kuo A."/>
            <person name="Drula E."/>
            <person name="Varga T."/>
            <person name="Kohler A."/>
            <person name="Feng B."/>
            <person name="Cao Y."/>
            <person name="Lipzen A."/>
            <person name="Daum C."/>
            <person name="Hundley H."/>
            <person name="Pangilinan J."/>
            <person name="Johnson J."/>
            <person name="Barry K."/>
            <person name="LaButti K."/>
            <person name="Ng V."/>
            <person name="Ahrendt S."/>
            <person name="Min B."/>
            <person name="Choi I.G."/>
            <person name="Park H."/>
            <person name="Plett J.M."/>
            <person name="Magnuson J."/>
            <person name="Spatafora J.W."/>
            <person name="Nagy L.G."/>
            <person name="Henrissat B."/>
            <person name="Grigoriev I.V."/>
            <person name="Yang Z.L."/>
            <person name="Xu J."/>
            <person name="Martin F.M."/>
        </authorList>
    </citation>
    <scope>NUCLEOTIDE SEQUENCE</scope>
    <source>
        <strain evidence="1">KKN 215</strain>
    </source>
</reference>
<sequence>MKSTGLVSTSVWSWYGKKSNPGEREERKIQEMARRYNTTLIPVRQYAEPTEMVTVLGGQLAIRQGTRARWSRENTAMHIVRSSDDVTFIDEIELGSRNLCSGFSYCLSLLETFYVWYATNSAVIELTEGENDDDEMFWMMLGEQEYARADYWQWRGSLTGVSPRLWRLEDRTHPVSFNLVYGLTTERQPNEHIYLADCVLEYYILVGKEARDSLKKIRLALSAASELSSRTQHSKPFAPPVHVLIFPSQIPEDLRLTFRDLDDFDSEQSPYPDHINLLSLEEAHQHLQQATWSRSLVKDTTMLPLGIHPSDL</sequence>
<comment type="caution">
    <text evidence="1">The sequence shown here is derived from an EMBL/GenBank/DDBJ whole genome shotgun (WGS) entry which is preliminary data.</text>
</comment>
<dbReference type="InterPro" id="IPR029006">
    <property type="entry name" value="ADF-H/Gelsolin-like_dom_sf"/>
</dbReference>
<keyword evidence="2" id="KW-1185">Reference proteome</keyword>
<organism evidence="1 2">
    <name type="scientific">Cristinia sonorae</name>
    <dbReference type="NCBI Taxonomy" id="1940300"/>
    <lineage>
        <taxon>Eukaryota</taxon>
        <taxon>Fungi</taxon>
        <taxon>Dikarya</taxon>
        <taxon>Basidiomycota</taxon>
        <taxon>Agaricomycotina</taxon>
        <taxon>Agaricomycetes</taxon>
        <taxon>Agaricomycetidae</taxon>
        <taxon>Agaricales</taxon>
        <taxon>Pleurotineae</taxon>
        <taxon>Stephanosporaceae</taxon>
        <taxon>Cristinia</taxon>
    </lineage>
</organism>
<evidence type="ECO:0000313" key="1">
    <source>
        <dbReference type="EMBL" id="KAH8108084.1"/>
    </source>
</evidence>
<dbReference type="EMBL" id="JAEVFJ010000001">
    <property type="protein sequence ID" value="KAH8108084.1"/>
    <property type="molecule type" value="Genomic_DNA"/>
</dbReference>
<dbReference type="OrthoDB" id="6375767at2759"/>